<gene>
    <name evidence="1" type="ORF">SAMN05216325_10182</name>
</gene>
<name>A0A1H8ACM7_9PROT</name>
<reference evidence="1 2" key="1">
    <citation type="submission" date="2016-10" db="EMBL/GenBank/DDBJ databases">
        <authorList>
            <person name="de Groot N.N."/>
        </authorList>
    </citation>
    <scope>NUCLEOTIDE SEQUENCE [LARGE SCALE GENOMIC DNA]</scope>
    <source>
        <strain evidence="1 2">Nm22</strain>
    </source>
</reference>
<protein>
    <submittedName>
        <fullName evidence="1">Uncharacterized protein</fullName>
    </submittedName>
</protein>
<accession>A0A1H8ACM7</accession>
<proteinExistence type="predicted"/>
<evidence type="ECO:0000313" key="1">
    <source>
        <dbReference type="EMBL" id="SEM68480.1"/>
    </source>
</evidence>
<dbReference type="EMBL" id="FOCP01000001">
    <property type="protein sequence ID" value="SEM68480.1"/>
    <property type="molecule type" value="Genomic_DNA"/>
</dbReference>
<evidence type="ECO:0000313" key="2">
    <source>
        <dbReference type="Proteomes" id="UP000199459"/>
    </source>
</evidence>
<dbReference type="Proteomes" id="UP000199459">
    <property type="component" value="Unassembled WGS sequence"/>
</dbReference>
<sequence>MRVILRFCAFLAVNTIRLNMETEIDLVQCVNTQIGPGQLALHNCRTNGYAVS</sequence>
<organism evidence="1 2">
    <name type="scientific">Nitrosomonas marina</name>
    <dbReference type="NCBI Taxonomy" id="917"/>
    <lineage>
        <taxon>Bacteria</taxon>
        <taxon>Pseudomonadati</taxon>
        <taxon>Pseudomonadota</taxon>
        <taxon>Betaproteobacteria</taxon>
        <taxon>Nitrosomonadales</taxon>
        <taxon>Nitrosomonadaceae</taxon>
        <taxon>Nitrosomonas</taxon>
    </lineage>
</organism>
<dbReference type="AlphaFoldDB" id="A0A1H8ACM7"/>